<dbReference type="Pfam" id="PF19850">
    <property type="entry name" value="DUF6325"/>
    <property type="match status" value="1"/>
</dbReference>
<organism evidence="1 2">
    <name type="scientific">Microbacterium terregens</name>
    <dbReference type="NCBI Taxonomy" id="69363"/>
    <lineage>
        <taxon>Bacteria</taxon>
        <taxon>Bacillati</taxon>
        <taxon>Actinomycetota</taxon>
        <taxon>Actinomycetes</taxon>
        <taxon>Micrococcales</taxon>
        <taxon>Microbacteriaceae</taxon>
        <taxon>Microbacterium</taxon>
    </lineage>
</organism>
<dbReference type="EMBL" id="JBHMBE010000001">
    <property type="protein sequence ID" value="MFB9644281.1"/>
    <property type="molecule type" value="Genomic_DNA"/>
</dbReference>
<gene>
    <name evidence="1" type="ORF">ACFFPJ_00560</name>
</gene>
<evidence type="ECO:0000313" key="2">
    <source>
        <dbReference type="Proteomes" id="UP001589611"/>
    </source>
</evidence>
<keyword evidence="2" id="KW-1185">Reference proteome</keyword>
<dbReference type="RefSeq" id="WP_344710597.1">
    <property type="nucleotide sequence ID" value="NZ_BAAAWH010000001.1"/>
</dbReference>
<dbReference type="Proteomes" id="UP001589611">
    <property type="component" value="Unassembled WGS sequence"/>
</dbReference>
<proteinExistence type="predicted"/>
<comment type="caution">
    <text evidence="1">The sequence shown here is derived from an EMBL/GenBank/DDBJ whole genome shotgun (WGS) entry which is preliminary data.</text>
</comment>
<reference evidence="1 2" key="1">
    <citation type="submission" date="2024-09" db="EMBL/GenBank/DDBJ databases">
        <authorList>
            <person name="Sun Q."/>
            <person name="Mori K."/>
        </authorList>
    </citation>
    <scope>NUCLEOTIDE SEQUENCE [LARGE SCALE GENOMIC DNA]</scope>
    <source>
        <strain evidence="1 2">JCM 1342</strain>
    </source>
</reference>
<protein>
    <submittedName>
        <fullName evidence="1">DUF6325 family protein</fullName>
    </submittedName>
</protein>
<dbReference type="InterPro" id="IPR046288">
    <property type="entry name" value="DUF6325"/>
</dbReference>
<evidence type="ECO:0000313" key="1">
    <source>
        <dbReference type="EMBL" id="MFB9644281.1"/>
    </source>
</evidence>
<name>A0ABV5SXY0_9MICO</name>
<accession>A0ABV5SXY0</accession>
<sequence>MTEFTFGPVELYLVGFEGERPSPGVMSALLDLIENGLVRLLDFVLVTKSLDGDVTVTEIEEESAEYGLGEIEFLAAGITGDEDIEELAELIPPGASAALVALELAYARTLTERLATSGGVVLRAERIPAPVVNAVLEAAEMN</sequence>